<accession>A0A3P7L287</accession>
<reference evidence="3 4" key="1">
    <citation type="submission" date="2018-11" db="EMBL/GenBank/DDBJ databases">
        <authorList>
            <consortium name="Pathogen Informatics"/>
        </authorList>
    </citation>
    <scope>NUCLEOTIDE SEQUENCE [LARGE SCALE GENOMIC DNA]</scope>
</reference>
<dbReference type="PANTHER" id="PTHR10652">
    <property type="entry name" value="ADENYLYL CYCLASE-ASSOCIATED PROTEIN"/>
    <property type="match status" value="1"/>
</dbReference>
<evidence type="ECO:0000256" key="1">
    <source>
        <dbReference type="ARBA" id="ARBA00007659"/>
    </source>
</evidence>
<dbReference type="Gene3D" id="1.25.40.330">
    <property type="entry name" value="Adenylate cyclase-associated CAP, N-terminal domain"/>
    <property type="match status" value="1"/>
</dbReference>
<dbReference type="OrthoDB" id="1601at2759"/>
<dbReference type="GO" id="GO:0003779">
    <property type="term" value="F:actin binding"/>
    <property type="evidence" value="ECO:0007669"/>
    <property type="project" value="InterPro"/>
</dbReference>
<evidence type="ECO:0000259" key="2">
    <source>
        <dbReference type="Pfam" id="PF21938"/>
    </source>
</evidence>
<dbReference type="InterPro" id="IPR053950">
    <property type="entry name" value="CAP_N"/>
</dbReference>
<proteinExistence type="inferred from homology"/>
<dbReference type="FunFam" id="1.25.40.330:FF:000001">
    <property type="entry name" value="Adenylyl cyclase-associated protein"/>
    <property type="match status" value="1"/>
</dbReference>
<organism evidence="3 4">
    <name type="scientific">Dibothriocephalus latus</name>
    <name type="common">Fish tapeworm</name>
    <name type="synonym">Diphyllobothrium latum</name>
    <dbReference type="NCBI Taxonomy" id="60516"/>
    <lineage>
        <taxon>Eukaryota</taxon>
        <taxon>Metazoa</taxon>
        <taxon>Spiralia</taxon>
        <taxon>Lophotrochozoa</taxon>
        <taxon>Platyhelminthes</taxon>
        <taxon>Cestoda</taxon>
        <taxon>Eucestoda</taxon>
        <taxon>Diphyllobothriidea</taxon>
        <taxon>Diphyllobothriidae</taxon>
        <taxon>Dibothriocephalus</taxon>
    </lineage>
</organism>
<keyword evidence="4" id="KW-1185">Reference proteome</keyword>
<sequence length="143" mass="15959">MLSFEADLLVAAFKAEDELIIKASKMSKPDNSNLPQLLAPCSAAIQKVIEFKDSNRKSNYFNNLSAVAESVAALGWVAVPSLPVKHIEEMVESGKFYSNRVLKEYKDKDQQQVEWVKALMEVWNQLKAFVKANHPSSLSWGSG</sequence>
<dbReference type="Pfam" id="PF21938">
    <property type="entry name" value="CAP_N"/>
    <property type="match status" value="1"/>
</dbReference>
<dbReference type="Proteomes" id="UP000281553">
    <property type="component" value="Unassembled WGS sequence"/>
</dbReference>
<dbReference type="EMBL" id="UYRU01050232">
    <property type="protein sequence ID" value="VDN10894.1"/>
    <property type="molecule type" value="Genomic_DNA"/>
</dbReference>
<dbReference type="GO" id="GO:0019933">
    <property type="term" value="P:cAMP-mediated signaling"/>
    <property type="evidence" value="ECO:0007669"/>
    <property type="project" value="TreeGrafter"/>
</dbReference>
<dbReference type="GO" id="GO:0005737">
    <property type="term" value="C:cytoplasm"/>
    <property type="evidence" value="ECO:0007669"/>
    <property type="project" value="TreeGrafter"/>
</dbReference>
<dbReference type="PANTHER" id="PTHR10652:SF0">
    <property type="entry name" value="ADENYLYL CYCLASE-ASSOCIATED PROTEIN"/>
    <property type="match status" value="1"/>
</dbReference>
<comment type="similarity">
    <text evidence="1">Belongs to the CAP family.</text>
</comment>
<feature type="non-terminal residue" evidence="3">
    <location>
        <position position="143"/>
    </location>
</feature>
<dbReference type="GO" id="GO:0008179">
    <property type="term" value="F:adenylate cyclase binding"/>
    <property type="evidence" value="ECO:0007669"/>
    <property type="project" value="TreeGrafter"/>
</dbReference>
<feature type="domain" description="CAP N-terminal" evidence="2">
    <location>
        <begin position="6"/>
        <end position="136"/>
    </location>
</feature>
<evidence type="ECO:0000313" key="3">
    <source>
        <dbReference type="EMBL" id="VDN10894.1"/>
    </source>
</evidence>
<dbReference type="InterPro" id="IPR001837">
    <property type="entry name" value="Adenylate_cyclase-assoc_CAP"/>
</dbReference>
<dbReference type="AlphaFoldDB" id="A0A3P7L287"/>
<dbReference type="GO" id="GO:0007015">
    <property type="term" value="P:actin filament organization"/>
    <property type="evidence" value="ECO:0007669"/>
    <property type="project" value="TreeGrafter"/>
</dbReference>
<dbReference type="InterPro" id="IPR036222">
    <property type="entry name" value="CAP_N_sf"/>
</dbReference>
<name>A0A3P7L287_DIBLA</name>
<evidence type="ECO:0000313" key="4">
    <source>
        <dbReference type="Proteomes" id="UP000281553"/>
    </source>
</evidence>
<protein>
    <recommendedName>
        <fullName evidence="2">CAP N-terminal domain-containing protein</fullName>
    </recommendedName>
</protein>
<gene>
    <name evidence="3" type="ORF">DILT_LOCUS6725</name>
</gene>
<dbReference type="SUPFAM" id="SSF101278">
    <property type="entry name" value="N-terminal domain of adenylylcyclase associated protein, CAP"/>
    <property type="match status" value="1"/>
</dbReference>